<dbReference type="Pfam" id="PF12680">
    <property type="entry name" value="SnoaL_2"/>
    <property type="match status" value="1"/>
</dbReference>
<proteinExistence type="predicted"/>
<evidence type="ECO:0000256" key="1">
    <source>
        <dbReference type="SAM" id="SignalP"/>
    </source>
</evidence>
<evidence type="ECO:0000259" key="2">
    <source>
        <dbReference type="Pfam" id="PF12680"/>
    </source>
</evidence>
<feature type="signal peptide" evidence="1">
    <location>
        <begin position="1"/>
        <end position="29"/>
    </location>
</feature>
<dbReference type="RefSeq" id="WP_274838467.1">
    <property type="nucleotide sequence ID" value="NZ_JARCJE010000009.1"/>
</dbReference>
<dbReference type="AlphaFoldDB" id="A0ABD4XE85"/>
<organism evidence="3 4">
    <name type="scientific">Phaeobacter gallaeciensis</name>
    <dbReference type="NCBI Taxonomy" id="60890"/>
    <lineage>
        <taxon>Bacteria</taxon>
        <taxon>Pseudomonadati</taxon>
        <taxon>Pseudomonadota</taxon>
        <taxon>Alphaproteobacteria</taxon>
        <taxon>Rhodobacterales</taxon>
        <taxon>Roseobacteraceae</taxon>
        <taxon>Phaeobacter</taxon>
    </lineage>
</organism>
<sequence>MNIFPLTRPVRVAAIAVTLGLATAQLAHADDMMTDLTSNPLGIAALESMDYAFNKKDFDKAMSYLSDPYIQHNPKAPDGVAAARAGMEMLAKAFPDRRVEFKRVLVDGDLVAAHSHYINAPGDLGQAVVDIFRFENGKIVEHWDVHEDVPETAANDNTMF</sequence>
<dbReference type="InterPro" id="IPR009959">
    <property type="entry name" value="Cyclase_SnoaL-like"/>
</dbReference>
<dbReference type="InterPro" id="IPR037401">
    <property type="entry name" value="SnoaL-like"/>
</dbReference>
<evidence type="ECO:0000313" key="4">
    <source>
        <dbReference type="Proteomes" id="UP001218364"/>
    </source>
</evidence>
<evidence type="ECO:0000313" key="3">
    <source>
        <dbReference type="EMBL" id="MDE4167706.1"/>
    </source>
</evidence>
<reference evidence="3 4" key="1">
    <citation type="submission" date="2023-02" db="EMBL/GenBank/DDBJ databases">
        <title>Population genomics of bacteria associated with diatom.</title>
        <authorList>
            <person name="Xie J."/>
            <person name="Wang H."/>
        </authorList>
    </citation>
    <scope>NUCLEOTIDE SEQUENCE [LARGE SCALE GENOMIC DNA]</scope>
    <source>
        <strain evidence="3 4">PT47_8</strain>
    </source>
</reference>
<dbReference type="PANTHER" id="PTHR38436:SF1">
    <property type="entry name" value="ESTER CYCLASE"/>
    <property type="match status" value="1"/>
</dbReference>
<keyword evidence="1" id="KW-0732">Signal</keyword>
<dbReference type="PANTHER" id="PTHR38436">
    <property type="entry name" value="POLYKETIDE CYCLASE SNOAL-LIKE DOMAIN"/>
    <property type="match status" value="1"/>
</dbReference>
<accession>A0ABD4XE85</accession>
<dbReference type="EMBL" id="JARCJK010000012">
    <property type="protein sequence ID" value="MDE4167706.1"/>
    <property type="molecule type" value="Genomic_DNA"/>
</dbReference>
<protein>
    <submittedName>
        <fullName evidence="3">Nuclear transport factor 2 family protein</fullName>
    </submittedName>
</protein>
<comment type="caution">
    <text evidence="3">The sequence shown here is derived from an EMBL/GenBank/DDBJ whole genome shotgun (WGS) entry which is preliminary data.</text>
</comment>
<dbReference type="Gene3D" id="3.10.450.50">
    <property type="match status" value="1"/>
</dbReference>
<dbReference type="InterPro" id="IPR032710">
    <property type="entry name" value="NTF2-like_dom_sf"/>
</dbReference>
<name>A0ABD4XE85_9RHOB</name>
<feature type="chain" id="PRO_5044831102" evidence="1">
    <location>
        <begin position="30"/>
        <end position="160"/>
    </location>
</feature>
<dbReference type="Proteomes" id="UP001218364">
    <property type="component" value="Unassembled WGS sequence"/>
</dbReference>
<gene>
    <name evidence="3" type="ORF">PXK24_18585</name>
</gene>
<dbReference type="SUPFAM" id="SSF54427">
    <property type="entry name" value="NTF2-like"/>
    <property type="match status" value="1"/>
</dbReference>
<feature type="domain" description="SnoaL-like" evidence="2">
    <location>
        <begin position="49"/>
        <end position="142"/>
    </location>
</feature>